<dbReference type="HAMAP" id="MF_02114">
    <property type="entry name" value="CofC"/>
    <property type="match status" value="1"/>
</dbReference>
<sequence length="241" mass="25372">MEVLVPFAAERPKTRLEPVLSAEERAAFARVMLADVLETVTETGHDPVVLSTAPLEDRAVESERLSREPEVDPRGTIEGIDPQIVIDDRSLSAAVGGRLPGPGDDPVAVVMADLALVTPVSLETLFEPLVGDGPRGESVPDVVIAPGRGGGTNALVVDHPQFSVDYHGASYRDHVRIAREAGATVESVDSYRLGTDVDEPADLVEVVLHGEGQAAAFLDALGFDLETGSGRVTVARDSGPI</sequence>
<keyword evidence="2 5" id="KW-0548">Nucleotidyltransferase</keyword>
<dbReference type="GO" id="GO:0052645">
    <property type="term" value="P:F420-0 metabolic process"/>
    <property type="evidence" value="ECO:0007669"/>
    <property type="project" value="UniProtKB-UniRule"/>
</dbReference>
<evidence type="ECO:0000256" key="5">
    <source>
        <dbReference type="HAMAP-Rule" id="MF_02114"/>
    </source>
</evidence>
<dbReference type="UniPathway" id="UPA00071"/>
<evidence type="ECO:0000256" key="3">
    <source>
        <dbReference type="ARBA" id="ARBA00022741"/>
    </source>
</evidence>
<keyword evidence="3 5" id="KW-0547">Nucleotide-binding</keyword>
<dbReference type="InterPro" id="IPR002835">
    <property type="entry name" value="CofC"/>
</dbReference>
<dbReference type="NCBIfam" id="TIGR03552">
    <property type="entry name" value="F420_cofC"/>
    <property type="match status" value="1"/>
</dbReference>
<evidence type="ECO:0000313" key="7">
    <source>
        <dbReference type="Proteomes" id="UP000250088"/>
    </source>
</evidence>
<dbReference type="GO" id="GO:0043814">
    <property type="term" value="F:phospholactate guanylyltransferase activity"/>
    <property type="evidence" value="ECO:0007669"/>
    <property type="project" value="UniProtKB-EC"/>
</dbReference>
<comment type="pathway">
    <text evidence="5">Cofactor biosynthesis; coenzyme F420 biosynthesis.</text>
</comment>
<dbReference type="EC" id="2.7.7.68" evidence="5"/>
<comment type="catalytic activity">
    <reaction evidence="5">
        <text>(2S)-2-phospholactate + GTP + H(+) = (2S)-lactyl-2-diphospho-5'-guanosine + diphosphate</text>
        <dbReference type="Rhea" id="RHEA:63424"/>
        <dbReference type="ChEBI" id="CHEBI:15378"/>
        <dbReference type="ChEBI" id="CHEBI:33019"/>
        <dbReference type="ChEBI" id="CHEBI:37565"/>
        <dbReference type="ChEBI" id="CHEBI:59435"/>
        <dbReference type="ChEBI" id="CHEBI:59906"/>
        <dbReference type="EC" id="2.7.7.68"/>
    </reaction>
</comment>
<dbReference type="GO" id="GO:0005525">
    <property type="term" value="F:GTP binding"/>
    <property type="evidence" value="ECO:0007669"/>
    <property type="project" value="UniProtKB-KW"/>
</dbReference>
<keyword evidence="1 5" id="KW-0808">Transferase</keyword>
<dbReference type="AlphaFoldDB" id="A0A2Z2HYD1"/>
<dbReference type="KEGG" id="naj:B1756_17595"/>
<dbReference type="OrthoDB" id="11179at2157"/>
<evidence type="ECO:0000313" key="6">
    <source>
        <dbReference type="EMBL" id="ARS91355.1"/>
    </source>
</evidence>
<dbReference type="PANTHER" id="PTHR40392:SF1">
    <property type="entry name" value="2-PHOSPHO-L-LACTATE GUANYLYLTRANSFERASE"/>
    <property type="match status" value="1"/>
</dbReference>
<proteinExistence type="inferred from homology"/>
<evidence type="ECO:0000256" key="1">
    <source>
        <dbReference type="ARBA" id="ARBA00022679"/>
    </source>
</evidence>
<dbReference type="Gene3D" id="3.90.550.10">
    <property type="entry name" value="Spore Coat Polysaccharide Biosynthesis Protein SpsA, Chain A"/>
    <property type="match status" value="1"/>
</dbReference>
<dbReference type="PANTHER" id="PTHR40392">
    <property type="entry name" value="2-PHOSPHO-L-LACTATE GUANYLYLTRANSFERASE"/>
    <property type="match status" value="1"/>
</dbReference>
<reference evidence="7" key="1">
    <citation type="submission" date="2017-02" db="EMBL/GenBank/DDBJ databases">
        <title>Natronthermophilus aegyptiacus gen. nov.,sp. nov., an aerobic, extremely halophilic alkalithermophilic archaeon isolated from the athalassohaline Wadi An Natrun, Egypt.</title>
        <authorList>
            <person name="Zhao B."/>
        </authorList>
    </citation>
    <scope>NUCLEOTIDE SEQUENCE [LARGE SCALE GENOMIC DNA]</scope>
    <source>
        <strain evidence="7">JW/NM-HA 15</strain>
    </source>
</reference>
<keyword evidence="7" id="KW-1185">Reference proteome</keyword>
<keyword evidence="4 5" id="KW-0342">GTP-binding</keyword>
<organism evidence="6 7">
    <name type="scientific">Natrarchaeobaculum aegyptiacum</name>
    <dbReference type="NCBI Taxonomy" id="745377"/>
    <lineage>
        <taxon>Archaea</taxon>
        <taxon>Methanobacteriati</taxon>
        <taxon>Methanobacteriota</taxon>
        <taxon>Stenosarchaea group</taxon>
        <taxon>Halobacteria</taxon>
        <taxon>Halobacteriales</taxon>
        <taxon>Natrialbaceae</taxon>
        <taxon>Natrarchaeobaculum</taxon>
    </lineage>
</organism>
<dbReference type="Pfam" id="PF01983">
    <property type="entry name" value="CofC"/>
    <property type="match status" value="1"/>
</dbReference>
<comment type="function">
    <text evidence="5">Guanylyltransferase that catalyzes the activation of (2S)-2-phospholactate (2-PL) as (2S)-lactyl-2-diphospho-5'-guanosine, via the condensation of 2-PL with GTP. It is involved in the biosynthesis of coenzyme F420, a hydride carrier cofactor.</text>
</comment>
<comment type="subunit">
    <text evidence="5">Homodimer.</text>
</comment>
<protein>
    <recommendedName>
        <fullName evidence="5">2-phospho-L-lactate guanylyltransferase</fullName>
        <shortName evidence="5">LP guanylyltransferase</shortName>
        <ecNumber evidence="5">2.7.7.68</ecNumber>
    </recommendedName>
</protein>
<dbReference type="RefSeq" id="WP_086889723.1">
    <property type="nucleotide sequence ID" value="NZ_CP019893.1"/>
</dbReference>
<comment type="similarity">
    <text evidence="5">Belongs to the CofC family.</text>
</comment>
<dbReference type="InterPro" id="IPR029044">
    <property type="entry name" value="Nucleotide-diphossugar_trans"/>
</dbReference>
<dbReference type="EMBL" id="CP019893">
    <property type="protein sequence ID" value="ARS91355.1"/>
    <property type="molecule type" value="Genomic_DNA"/>
</dbReference>
<dbReference type="SUPFAM" id="SSF53448">
    <property type="entry name" value="Nucleotide-diphospho-sugar transferases"/>
    <property type="match status" value="1"/>
</dbReference>
<dbReference type="Proteomes" id="UP000250088">
    <property type="component" value="Chromosome"/>
</dbReference>
<dbReference type="Gene3D" id="6.10.140.50">
    <property type="match status" value="1"/>
</dbReference>
<evidence type="ECO:0000256" key="2">
    <source>
        <dbReference type="ARBA" id="ARBA00022695"/>
    </source>
</evidence>
<dbReference type="GeneID" id="32895926"/>
<gene>
    <name evidence="5" type="primary">cofC</name>
    <name evidence="6" type="ORF">B1756_17595</name>
</gene>
<name>A0A2Z2HYD1_9EURY</name>
<accession>A0A2Z2HYD1</accession>
<evidence type="ECO:0000256" key="4">
    <source>
        <dbReference type="ARBA" id="ARBA00023134"/>
    </source>
</evidence>